<feature type="region of interest" description="Disordered" evidence="1">
    <location>
        <begin position="86"/>
        <end position="114"/>
    </location>
</feature>
<evidence type="ECO:0000259" key="2">
    <source>
        <dbReference type="PROSITE" id="PS50217"/>
    </source>
</evidence>
<dbReference type="FunFam" id="1.20.5.170:FF:000125">
    <property type="entry name" value="LAS1-like, ribosome biogenesis factor"/>
    <property type="match status" value="1"/>
</dbReference>
<feature type="compositionally biased region" description="Low complexity" evidence="1">
    <location>
        <begin position="170"/>
        <end position="181"/>
    </location>
</feature>
<proteinExistence type="predicted"/>
<dbReference type="Gene3D" id="1.20.5.170">
    <property type="match status" value="1"/>
</dbReference>
<dbReference type="CDD" id="cd14706">
    <property type="entry name" value="bZIP_CREBZF"/>
    <property type="match status" value="1"/>
</dbReference>
<dbReference type="Pfam" id="PF00170">
    <property type="entry name" value="bZIP_1"/>
    <property type="match status" value="1"/>
</dbReference>
<gene>
    <name evidence="3" type="ORF">NHX12_012946</name>
</gene>
<dbReference type="EMBL" id="JANIIK010000117">
    <property type="protein sequence ID" value="KAJ3586549.1"/>
    <property type="molecule type" value="Genomic_DNA"/>
</dbReference>
<name>A0A9Q0DCY8_9TELE</name>
<dbReference type="PROSITE" id="PS50217">
    <property type="entry name" value="BZIP"/>
    <property type="match status" value="1"/>
</dbReference>
<sequence length="234" mass="26937">MITRRRGAVKRNEMQPLKVEVEDSVEVVDELPFLHEDDVDGTELELEGLFGIDDLKWSLDRDTPSSLFDIGLTNLGVYDMKDDDSMFEASTSPSPERNPYEAKSKKRENRSGSLINKNAVAARLNRLKKKEYVNALEKKVGFLSTENHTLRQENSGLSKRVEELEDETRQPTPMTTTTPYPGNASKWRRKRHLAASVCTWTRTTSQWSSALSVQRMQAQRSKCRVKYFIIVFRY</sequence>
<dbReference type="InterPro" id="IPR046347">
    <property type="entry name" value="bZIP_sf"/>
</dbReference>
<feature type="region of interest" description="Disordered" evidence="1">
    <location>
        <begin position="153"/>
        <end position="184"/>
    </location>
</feature>
<dbReference type="AlphaFoldDB" id="A0A9Q0DCY8"/>
<feature type="domain" description="BZIP" evidence="2">
    <location>
        <begin position="117"/>
        <end position="171"/>
    </location>
</feature>
<comment type="caution">
    <text evidence="3">The sequence shown here is derived from an EMBL/GenBank/DDBJ whole genome shotgun (WGS) entry which is preliminary data.</text>
</comment>
<reference evidence="3" key="1">
    <citation type="submission" date="2022-07" db="EMBL/GenBank/DDBJ databases">
        <title>Chromosome-level genome of Muraenolepis orangiensis.</title>
        <authorList>
            <person name="Kim J."/>
        </authorList>
    </citation>
    <scope>NUCLEOTIDE SEQUENCE</scope>
    <source>
        <strain evidence="3">KU_S4_2022</strain>
        <tissue evidence="3">Muscle</tissue>
    </source>
</reference>
<dbReference type="GO" id="GO:0003700">
    <property type="term" value="F:DNA-binding transcription factor activity"/>
    <property type="evidence" value="ECO:0007669"/>
    <property type="project" value="InterPro"/>
</dbReference>
<evidence type="ECO:0000313" key="3">
    <source>
        <dbReference type="EMBL" id="KAJ3586549.1"/>
    </source>
</evidence>
<evidence type="ECO:0000256" key="1">
    <source>
        <dbReference type="SAM" id="MobiDB-lite"/>
    </source>
</evidence>
<dbReference type="Proteomes" id="UP001148018">
    <property type="component" value="Unassembled WGS sequence"/>
</dbReference>
<organism evidence="3 4">
    <name type="scientific">Muraenolepis orangiensis</name>
    <name type="common">Patagonian moray cod</name>
    <dbReference type="NCBI Taxonomy" id="630683"/>
    <lineage>
        <taxon>Eukaryota</taxon>
        <taxon>Metazoa</taxon>
        <taxon>Chordata</taxon>
        <taxon>Craniata</taxon>
        <taxon>Vertebrata</taxon>
        <taxon>Euteleostomi</taxon>
        <taxon>Actinopterygii</taxon>
        <taxon>Neopterygii</taxon>
        <taxon>Teleostei</taxon>
        <taxon>Neoteleostei</taxon>
        <taxon>Acanthomorphata</taxon>
        <taxon>Zeiogadaria</taxon>
        <taxon>Gadariae</taxon>
        <taxon>Gadiformes</taxon>
        <taxon>Muraenolepidoidei</taxon>
        <taxon>Muraenolepididae</taxon>
        <taxon>Muraenolepis</taxon>
    </lineage>
</organism>
<accession>A0A9Q0DCY8</accession>
<keyword evidence="4" id="KW-1185">Reference proteome</keyword>
<dbReference type="SUPFAM" id="SSF57959">
    <property type="entry name" value="Leucine zipper domain"/>
    <property type="match status" value="1"/>
</dbReference>
<dbReference type="OrthoDB" id="6606299at2759"/>
<dbReference type="SMART" id="SM00338">
    <property type="entry name" value="BRLZ"/>
    <property type="match status" value="1"/>
</dbReference>
<dbReference type="InterPro" id="IPR004827">
    <property type="entry name" value="bZIP"/>
</dbReference>
<protein>
    <recommendedName>
        <fullName evidence="2">BZIP domain-containing protein</fullName>
    </recommendedName>
</protein>
<evidence type="ECO:0000313" key="4">
    <source>
        <dbReference type="Proteomes" id="UP001148018"/>
    </source>
</evidence>